<dbReference type="GO" id="GO:0050135">
    <property type="term" value="F:NADP+ nucleosidase activity"/>
    <property type="evidence" value="ECO:0007669"/>
    <property type="project" value="InterPro"/>
</dbReference>
<organism evidence="2 3">
    <name type="scientific">Segniliparus rugosus (strain ATCC BAA-974 / DSM 45345 / CCUG 50838 / CIP 108380 / JCM 13579 / CDC 945)</name>
    <dbReference type="NCBI Taxonomy" id="679197"/>
    <lineage>
        <taxon>Bacteria</taxon>
        <taxon>Bacillati</taxon>
        <taxon>Actinomycetota</taxon>
        <taxon>Actinomycetes</taxon>
        <taxon>Mycobacteriales</taxon>
        <taxon>Segniliparaceae</taxon>
        <taxon>Segniliparus</taxon>
    </lineage>
</organism>
<evidence type="ECO:0000313" key="3">
    <source>
        <dbReference type="Proteomes" id="UP000004816"/>
    </source>
</evidence>
<keyword evidence="3" id="KW-1185">Reference proteome</keyword>
<sequence>MTEPVAQLNSIPAGEEFDHFGPETGRWLYPKGVSFASRSLPPESLVEPYQTYTATGEPFLPGWGLEESRAVPWFGQPGGGVQYLIVAPPGELPCVESLVLMGVLEPGSWK</sequence>
<evidence type="ECO:0000259" key="1">
    <source>
        <dbReference type="Pfam" id="PF14021"/>
    </source>
</evidence>
<dbReference type="InterPro" id="IPR025331">
    <property type="entry name" value="TNT"/>
</dbReference>
<dbReference type="STRING" id="679197.HMPREF9336_00062"/>
<dbReference type="HOGENOM" id="CLU_2341763_0_0_11"/>
<comment type="caution">
    <text evidence="2">The sequence shown here is derived from an EMBL/GenBank/DDBJ whole genome shotgun (WGS) entry which is preliminary data.</text>
</comment>
<gene>
    <name evidence="2" type="ORF">HMPREF9336_00062</name>
</gene>
<dbReference type="Proteomes" id="UP000004816">
    <property type="component" value="Unassembled WGS sequence"/>
</dbReference>
<evidence type="ECO:0000313" key="2">
    <source>
        <dbReference type="EMBL" id="EFV15090.2"/>
    </source>
</evidence>
<dbReference type="eggNOG" id="COG0803">
    <property type="taxonomic scope" value="Bacteria"/>
</dbReference>
<dbReference type="AlphaFoldDB" id="E5XKP3"/>
<dbReference type="EMBL" id="ACZI02000003">
    <property type="protein sequence ID" value="EFV15090.2"/>
    <property type="molecule type" value="Genomic_DNA"/>
</dbReference>
<dbReference type="RefSeq" id="WP_021030474.1">
    <property type="nucleotide sequence ID" value="NZ_KI391954.1"/>
</dbReference>
<name>E5XKP3_SEGRC</name>
<protein>
    <recommendedName>
        <fullName evidence="1">TNT domain-containing protein</fullName>
    </recommendedName>
</protein>
<accession>E5XKP3</accession>
<proteinExistence type="predicted"/>
<dbReference type="Pfam" id="PF14021">
    <property type="entry name" value="TNT"/>
    <property type="match status" value="1"/>
</dbReference>
<reference evidence="2 3" key="1">
    <citation type="journal article" date="2011" name="Stand. Genomic Sci.">
        <title>High quality draft genome sequence of Segniliparus rugosus CDC 945(T)= (ATCC BAA-974(T)).</title>
        <authorList>
            <person name="Earl A.M."/>
            <person name="Desjardins C.A."/>
            <person name="Fitzgerald M.G."/>
            <person name="Arachchi H.M."/>
            <person name="Zeng Q."/>
            <person name="Mehta T."/>
            <person name="Griggs A."/>
            <person name="Birren B.W."/>
            <person name="Toney N.C."/>
            <person name="Carr J."/>
            <person name="Posey J."/>
            <person name="Butler W.R."/>
        </authorList>
    </citation>
    <scope>NUCLEOTIDE SEQUENCE [LARGE SCALE GENOMIC DNA]</scope>
    <source>
        <strain evidence="3">ATCC BAA-974 / DSM 45345 / CCUG 50838 / CIP 108380 / JCM 13579 / CDC 945</strain>
    </source>
</reference>
<feature type="domain" description="TNT" evidence="1">
    <location>
        <begin position="11"/>
        <end position="105"/>
    </location>
</feature>